<dbReference type="KEGG" id="dmm:dnm_067820"/>
<dbReference type="AlphaFoldDB" id="A0A975BS79"/>
<evidence type="ECO:0000313" key="1">
    <source>
        <dbReference type="EMBL" id="QTA90721.1"/>
    </source>
</evidence>
<accession>A0A975BS79</accession>
<evidence type="ECO:0000313" key="2">
    <source>
        <dbReference type="Proteomes" id="UP000663722"/>
    </source>
</evidence>
<organism evidence="1 2">
    <name type="scientific">Desulfonema magnum</name>
    <dbReference type="NCBI Taxonomy" id="45655"/>
    <lineage>
        <taxon>Bacteria</taxon>
        <taxon>Pseudomonadati</taxon>
        <taxon>Thermodesulfobacteriota</taxon>
        <taxon>Desulfobacteria</taxon>
        <taxon>Desulfobacterales</taxon>
        <taxon>Desulfococcaceae</taxon>
        <taxon>Desulfonema</taxon>
    </lineage>
</organism>
<sequence length="49" mass="5499">MLFERFASRGWSDLRAATCGFGPRTVGNELNEITKIFFPSADYVQSAKL</sequence>
<gene>
    <name evidence="1" type="ORF">dnm_067820</name>
</gene>
<reference evidence="1" key="1">
    <citation type="journal article" date="2021" name="Microb. Physiol.">
        <title>Proteogenomic Insights into the Physiology of Marine, Sulfate-Reducing, Filamentous Desulfonema limicola and Desulfonema magnum.</title>
        <authorList>
            <person name="Schnaars V."/>
            <person name="Wohlbrand L."/>
            <person name="Scheve S."/>
            <person name="Hinrichs C."/>
            <person name="Reinhardt R."/>
            <person name="Rabus R."/>
        </authorList>
    </citation>
    <scope>NUCLEOTIDE SEQUENCE</scope>
    <source>
        <strain evidence="1">4be13</strain>
    </source>
</reference>
<dbReference type="Proteomes" id="UP000663722">
    <property type="component" value="Chromosome"/>
</dbReference>
<proteinExistence type="predicted"/>
<dbReference type="EMBL" id="CP061800">
    <property type="protein sequence ID" value="QTA90721.1"/>
    <property type="molecule type" value="Genomic_DNA"/>
</dbReference>
<name>A0A975BS79_9BACT</name>
<keyword evidence="2" id="KW-1185">Reference proteome</keyword>
<protein>
    <submittedName>
        <fullName evidence="1">Uncharacterized protein</fullName>
    </submittedName>
</protein>